<feature type="transmembrane region" description="Helical" evidence="1">
    <location>
        <begin position="65"/>
        <end position="92"/>
    </location>
</feature>
<evidence type="ECO:0000313" key="3">
    <source>
        <dbReference type="Proteomes" id="UP000887013"/>
    </source>
</evidence>
<reference evidence="2" key="1">
    <citation type="submission" date="2020-08" db="EMBL/GenBank/DDBJ databases">
        <title>Multicomponent nature underlies the extraordinary mechanical properties of spider dragline silk.</title>
        <authorList>
            <person name="Kono N."/>
            <person name="Nakamura H."/>
            <person name="Mori M."/>
            <person name="Yoshida Y."/>
            <person name="Ohtoshi R."/>
            <person name="Malay A.D."/>
            <person name="Moran D.A.P."/>
            <person name="Tomita M."/>
            <person name="Numata K."/>
            <person name="Arakawa K."/>
        </authorList>
    </citation>
    <scope>NUCLEOTIDE SEQUENCE</scope>
</reference>
<comment type="caution">
    <text evidence="2">The sequence shown here is derived from an EMBL/GenBank/DDBJ whole genome shotgun (WGS) entry which is preliminary data.</text>
</comment>
<keyword evidence="1" id="KW-0472">Membrane</keyword>
<evidence type="ECO:0000256" key="1">
    <source>
        <dbReference type="SAM" id="Phobius"/>
    </source>
</evidence>
<accession>A0A8X6TYZ5</accession>
<name>A0A8X6TYZ5_NEPPI</name>
<feature type="transmembrane region" description="Helical" evidence="1">
    <location>
        <begin position="39"/>
        <end position="58"/>
    </location>
</feature>
<dbReference type="AlphaFoldDB" id="A0A8X6TYZ5"/>
<dbReference type="Proteomes" id="UP000887013">
    <property type="component" value="Unassembled WGS sequence"/>
</dbReference>
<dbReference type="EMBL" id="BMAW01021361">
    <property type="protein sequence ID" value="GFT72531.1"/>
    <property type="molecule type" value="Genomic_DNA"/>
</dbReference>
<proteinExistence type="predicted"/>
<keyword evidence="1" id="KW-1133">Transmembrane helix</keyword>
<organism evidence="2 3">
    <name type="scientific">Nephila pilipes</name>
    <name type="common">Giant wood spider</name>
    <name type="synonym">Nephila maculata</name>
    <dbReference type="NCBI Taxonomy" id="299642"/>
    <lineage>
        <taxon>Eukaryota</taxon>
        <taxon>Metazoa</taxon>
        <taxon>Ecdysozoa</taxon>
        <taxon>Arthropoda</taxon>
        <taxon>Chelicerata</taxon>
        <taxon>Arachnida</taxon>
        <taxon>Araneae</taxon>
        <taxon>Araneomorphae</taxon>
        <taxon>Entelegynae</taxon>
        <taxon>Araneoidea</taxon>
        <taxon>Nephilidae</taxon>
        <taxon>Nephila</taxon>
    </lineage>
</organism>
<sequence length="104" mass="12198">MPCRMRSADCGWSLDSLEPRLSRPLEPHEAIYFGCEANIWNLVPLVLLSPWPFLLLLLKCRFFLLCFAVPSLMFFSMTWTCLCFILLVLWTFRTTDFHLGRFSS</sequence>
<evidence type="ECO:0000313" key="2">
    <source>
        <dbReference type="EMBL" id="GFT72531.1"/>
    </source>
</evidence>
<gene>
    <name evidence="2" type="ORF">NPIL_344061</name>
</gene>
<protein>
    <submittedName>
        <fullName evidence="2">Uncharacterized protein</fullName>
    </submittedName>
</protein>
<keyword evidence="3" id="KW-1185">Reference proteome</keyword>
<keyword evidence="1" id="KW-0812">Transmembrane</keyword>